<dbReference type="AlphaFoldDB" id="A0ABD3HP41"/>
<evidence type="ECO:0000256" key="1">
    <source>
        <dbReference type="SAM" id="MobiDB-lite"/>
    </source>
</evidence>
<organism evidence="2 3">
    <name type="scientific">Riccia sorocarpa</name>
    <dbReference type="NCBI Taxonomy" id="122646"/>
    <lineage>
        <taxon>Eukaryota</taxon>
        <taxon>Viridiplantae</taxon>
        <taxon>Streptophyta</taxon>
        <taxon>Embryophyta</taxon>
        <taxon>Marchantiophyta</taxon>
        <taxon>Marchantiopsida</taxon>
        <taxon>Marchantiidae</taxon>
        <taxon>Marchantiales</taxon>
        <taxon>Ricciaceae</taxon>
        <taxon>Riccia</taxon>
    </lineage>
</organism>
<proteinExistence type="predicted"/>
<keyword evidence="3" id="KW-1185">Reference proteome</keyword>
<reference evidence="2 3" key="1">
    <citation type="submission" date="2024-09" db="EMBL/GenBank/DDBJ databases">
        <title>Chromosome-scale assembly of Riccia sorocarpa.</title>
        <authorList>
            <person name="Paukszto L."/>
        </authorList>
    </citation>
    <scope>NUCLEOTIDE SEQUENCE [LARGE SCALE GENOMIC DNA]</scope>
    <source>
        <strain evidence="2">LP-2024</strain>
        <tissue evidence="2">Aerial parts of the thallus</tissue>
    </source>
</reference>
<feature type="region of interest" description="Disordered" evidence="1">
    <location>
        <begin position="1"/>
        <end position="22"/>
    </location>
</feature>
<comment type="caution">
    <text evidence="2">The sequence shown here is derived from an EMBL/GenBank/DDBJ whole genome shotgun (WGS) entry which is preliminary data.</text>
</comment>
<protein>
    <recommendedName>
        <fullName evidence="4">C2 domain-containing protein</fullName>
    </recommendedName>
</protein>
<dbReference type="Proteomes" id="UP001633002">
    <property type="component" value="Unassembled WGS sequence"/>
</dbReference>
<dbReference type="EMBL" id="JBJQOH010000003">
    <property type="protein sequence ID" value="KAL3691129.1"/>
    <property type="molecule type" value="Genomic_DNA"/>
</dbReference>
<name>A0ABD3HP41_9MARC</name>
<sequence length="73" mass="8070">MSDQVVSINDEPSYSDSRKEKISDRGVLHVEIFETRGIKGDEIGGIGKADPYLKLEHVSSSKREILKSTAHQG</sequence>
<gene>
    <name evidence="2" type="ORF">R1sor_004780</name>
</gene>
<evidence type="ECO:0000313" key="3">
    <source>
        <dbReference type="Proteomes" id="UP001633002"/>
    </source>
</evidence>
<evidence type="ECO:0008006" key="4">
    <source>
        <dbReference type="Google" id="ProtNLM"/>
    </source>
</evidence>
<evidence type="ECO:0000313" key="2">
    <source>
        <dbReference type="EMBL" id="KAL3691129.1"/>
    </source>
</evidence>
<accession>A0ABD3HP41</accession>
<feature type="compositionally biased region" description="Polar residues" evidence="1">
    <location>
        <begin position="1"/>
        <end position="15"/>
    </location>
</feature>